<dbReference type="EC" id="3.1.3.18" evidence="4"/>
<dbReference type="Proteomes" id="UP000305398">
    <property type="component" value="Chromosome"/>
</dbReference>
<dbReference type="AlphaFoldDB" id="A0A5B8A708"/>
<dbReference type="Gene3D" id="1.10.150.520">
    <property type="match status" value="1"/>
</dbReference>
<dbReference type="Gene3D" id="3.40.50.1000">
    <property type="entry name" value="HAD superfamily/HAD-like"/>
    <property type="match status" value="1"/>
</dbReference>
<dbReference type="InterPro" id="IPR023214">
    <property type="entry name" value="HAD_sf"/>
</dbReference>
<dbReference type="OrthoDB" id="9807630at2"/>
<dbReference type="KEGG" id="hyj:FHG12_19790"/>
<comment type="catalytic activity">
    <reaction evidence="1">
        <text>2-phosphoglycolate + H2O = glycolate + phosphate</text>
        <dbReference type="Rhea" id="RHEA:14369"/>
        <dbReference type="ChEBI" id="CHEBI:15377"/>
        <dbReference type="ChEBI" id="CHEBI:29805"/>
        <dbReference type="ChEBI" id="CHEBI:43474"/>
        <dbReference type="ChEBI" id="CHEBI:58033"/>
        <dbReference type="EC" id="3.1.3.18"/>
    </reaction>
</comment>
<sequence>MSYSGKIVWNKVKMVVFDVDGTLYEQSKLRKKMLFALLGYYALRPWRLGEMRLLQRFRREREKHPAYAGPDVENAQYAWCAEGTSYPVAKIKRVVQQWIFDYPNQYLSDCTYPGVKEFFNALRVNHIKIGVYSDYKAHDKLRAMGLQADAVVASTDPEIDRLKPDPKGLLYLADLMRVAPEECLFIGDRPELDGACAERANMPYLIVEKQPFNSFNFYDNLTKLLTTDLKPTTTTYESDIYAS</sequence>
<dbReference type="Pfam" id="PF00702">
    <property type="entry name" value="Hydrolase"/>
    <property type="match status" value="1"/>
</dbReference>
<proteinExistence type="inferred from homology"/>
<comment type="similarity">
    <text evidence="3">Belongs to the HAD-like hydrolase superfamily. CbbY/CbbZ/Gph/YieH family.</text>
</comment>
<dbReference type="InterPro" id="IPR006439">
    <property type="entry name" value="HAD-SF_hydro_IA"/>
</dbReference>
<dbReference type="SUPFAM" id="SSF56784">
    <property type="entry name" value="HAD-like"/>
    <property type="match status" value="1"/>
</dbReference>
<dbReference type="EMBL" id="CP040896">
    <property type="protein sequence ID" value="QDA62202.1"/>
    <property type="molecule type" value="Genomic_DNA"/>
</dbReference>
<protein>
    <recommendedName>
        <fullName evidence="4">phosphoglycolate phosphatase</fullName>
        <ecNumber evidence="4">3.1.3.18</ecNumber>
    </recommendedName>
</protein>
<evidence type="ECO:0000256" key="4">
    <source>
        <dbReference type="ARBA" id="ARBA00013078"/>
    </source>
</evidence>
<accession>A0A5B8A708</accession>
<dbReference type="NCBIfam" id="TIGR01549">
    <property type="entry name" value="HAD-SF-IA-v1"/>
    <property type="match status" value="1"/>
</dbReference>
<evidence type="ECO:0000256" key="2">
    <source>
        <dbReference type="ARBA" id="ARBA00004818"/>
    </source>
</evidence>
<name>A0A5B8A708_9BACT</name>
<organism evidence="5 6">
    <name type="scientific">Hymenobacter jejuensis</name>
    <dbReference type="NCBI Taxonomy" id="2502781"/>
    <lineage>
        <taxon>Bacteria</taxon>
        <taxon>Pseudomonadati</taxon>
        <taxon>Bacteroidota</taxon>
        <taxon>Cytophagia</taxon>
        <taxon>Cytophagales</taxon>
        <taxon>Hymenobacteraceae</taxon>
        <taxon>Hymenobacter</taxon>
    </lineage>
</organism>
<dbReference type="GO" id="GO:0008967">
    <property type="term" value="F:phosphoglycolate phosphatase activity"/>
    <property type="evidence" value="ECO:0007669"/>
    <property type="project" value="UniProtKB-EC"/>
</dbReference>
<dbReference type="SFLD" id="SFLDS00003">
    <property type="entry name" value="Haloacid_Dehalogenase"/>
    <property type="match status" value="1"/>
</dbReference>
<keyword evidence="5" id="KW-0378">Hydrolase</keyword>
<dbReference type="InterPro" id="IPR050155">
    <property type="entry name" value="HAD-like_hydrolase_sf"/>
</dbReference>
<dbReference type="GO" id="GO:0006281">
    <property type="term" value="P:DNA repair"/>
    <property type="evidence" value="ECO:0007669"/>
    <property type="project" value="TreeGrafter"/>
</dbReference>
<dbReference type="RefSeq" id="WP_139517433.1">
    <property type="nucleotide sequence ID" value="NZ_CP040896.1"/>
</dbReference>
<evidence type="ECO:0000313" key="5">
    <source>
        <dbReference type="EMBL" id="QDA62202.1"/>
    </source>
</evidence>
<comment type="pathway">
    <text evidence="2">Organic acid metabolism; glycolate biosynthesis; glycolate from 2-phosphoglycolate: step 1/1.</text>
</comment>
<dbReference type="PANTHER" id="PTHR43434">
    <property type="entry name" value="PHOSPHOGLYCOLATE PHOSPHATASE"/>
    <property type="match status" value="1"/>
</dbReference>
<keyword evidence="6" id="KW-1185">Reference proteome</keyword>
<dbReference type="SFLD" id="SFLDG01129">
    <property type="entry name" value="C1.5:_HAD__Beta-PGM__Phosphata"/>
    <property type="match status" value="1"/>
</dbReference>
<dbReference type="InterPro" id="IPR036412">
    <property type="entry name" value="HAD-like_sf"/>
</dbReference>
<dbReference type="PANTHER" id="PTHR43434:SF1">
    <property type="entry name" value="PHOSPHOGLYCOLATE PHOSPHATASE"/>
    <property type="match status" value="1"/>
</dbReference>
<reference evidence="5 6" key="1">
    <citation type="submission" date="2019-06" db="EMBL/GenBank/DDBJ databases">
        <authorList>
            <person name="Srinivasan S."/>
        </authorList>
    </citation>
    <scope>NUCLEOTIDE SEQUENCE [LARGE SCALE GENOMIC DNA]</scope>
    <source>
        <strain evidence="5 6">17J68-5</strain>
    </source>
</reference>
<gene>
    <name evidence="5" type="ORF">FHG12_19790</name>
</gene>
<evidence type="ECO:0000256" key="1">
    <source>
        <dbReference type="ARBA" id="ARBA00000830"/>
    </source>
</evidence>
<evidence type="ECO:0000256" key="3">
    <source>
        <dbReference type="ARBA" id="ARBA00006171"/>
    </source>
</evidence>
<evidence type="ECO:0000313" key="6">
    <source>
        <dbReference type="Proteomes" id="UP000305398"/>
    </source>
</evidence>